<reference evidence="1 2" key="1">
    <citation type="submission" date="2018-02" db="EMBL/GenBank/DDBJ databases">
        <authorList>
            <person name="Cohen D.B."/>
            <person name="Kent A.D."/>
        </authorList>
    </citation>
    <scope>NUCLEOTIDE SEQUENCE [LARGE SCALE GENOMIC DNA]</scope>
    <source>
        <strain evidence="1">1</strain>
    </source>
</reference>
<proteinExistence type="predicted"/>
<gene>
    <name evidence="1" type="ORF">MPLG2_0060</name>
</gene>
<protein>
    <submittedName>
        <fullName evidence="1">Uncharacterized protein</fullName>
    </submittedName>
</protein>
<evidence type="ECO:0000313" key="2">
    <source>
        <dbReference type="Proteomes" id="UP000238164"/>
    </source>
</evidence>
<dbReference type="KEGG" id="mgg:MPLG2_0060"/>
<dbReference type="EMBL" id="LT985188">
    <property type="protein sequence ID" value="SPD85096.1"/>
    <property type="molecule type" value="Genomic_DNA"/>
</dbReference>
<dbReference type="AlphaFoldDB" id="A0A2N9JCC2"/>
<dbReference type="Proteomes" id="UP000238164">
    <property type="component" value="Chromosome 1"/>
</dbReference>
<sequence length="246" mass="26186">MAKSGKADASAALKSLDAQDAASALASFQKAKDEFGQARELLGPGWLQSIPWVGRQLAAADDLTTIGFEGSSAGAEISTILVSVPSSSGSDRLTQVIRAAHPHLEAALQSVVSVNDRAEGLSDAALVPPLADAVREAQGILEPMRPLLGRAEALLELERYLFSADHRFLVLAQNNAQLRPLRWVHRNLWPDLHGVLGVSPGEVRGRLQAAQGPQRPACARRHEQEAPALHSRQLVAGLSVHGKDHG</sequence>
<accession>A0A2N9JCC2</accession>
<organism evidence="1 2">
    <name type="scientific">Micropruina glycogenica</name>
    <dbReference type="NCBI Taxonomy" id="75385"/>
    <lineage>
        <taxon>Bacteria</taxon>
        <taxon>Bacillati</taxon>
        <taxon>Actinomycetota</taxon>
        <taxon>Actinomycetes</taxon>
        <taxon>Propionibacteriales</taxon>
        <taxon>Nocardioidaceae</taxon>
        <taxon>Micropruina</taxon>
    </lineage>
</organism>
<evidence type="ECO:0000313" key="1">
    <source>
        <dbReference type="EMBL" id="SPD85096.1"/>
    </source>
</evidence>
<keyword evidence="2" id="KW-1185">Reference proteome</keyword>
<name>A0A2N9JCC2_9ACTN</name>